<accession>A0A9W6EZL9</accession>
<feature type="compositionally biased region" description="Low complexity" evidence="9">
    <location>
        <begin position="1354"/>
        <end position="1368"/>
    </location>
</feature>
<feature type="region of interest" description="Disordered" evidence="9">
    <location>
        <begin position="1242"/>
        <end position="1369"/>
    </location>
</feature>
<dbReference type="GO" id="GO:0003777">
    <property type="term" value="F:microtubule motor activity"/>
    <property type="evidence" value="ECO:0007669"/>
    <property type="project" value="InterPro"/>
</dbReference>
<evidence type="ECO:0000259" key="10">
    <source>
        <dbReference type="PROSITE" id="PS50067"/>
    </source>
</evidence>
<feature type="compositionally biased region" description="Low complexity" evidence="9">
    <location>
        <begin position="1606"/>
        <end position="1623"/>
    </location>
</feature>
<feature type="binding site" evidence="7">
    <location>
        <begin position="91"/>
        <end position="98"/>
    </location>
    <ligand>
        <name>ATP</name>
        <dbReference type="ChEBI" id="CHEBI:30616"/>
    </ligand>
</feature>
<feature type="compositionally biased region" description="Low complexity" evidence="9">
    <location>
        <begin position="1093"/>
        <end position="1104"/>
    </location>
</feature>
<feature type="coiled-coil region" evidence="8">
    <location>
        <begin position="378"/>
        <end position="459"/>
    </location>
</feature>
<feature type="coiled-coil region" evidence="8">
    <location>
        <begin position="1021"/>
        <end position="1055"/>
    </location>
</feature>
<keyword evidence="12" id="KW-1185">Reference proteome</keyword>
<evidence type="ECO:0000256" key="1">
    <source>
        <dbReference type="ARBA" id="ARBA00004496"/>
    </source>
</evidence>
<keyword evidence="4 7" id="KW-0067">ATP-binding</keyword>
<dbReference type="OrthoDB" id="3176171at2759"/>
<dbReference type="GO" id="GO:0005875">
    <property type="term" value="C:microtubule associated complex"/>
    <property type="evidence" value="ECO:0007669"/>
    <property type="project" value="TreeGrafter"/>
</dbReference>
<feature type="coiled-coil region" evidence="8">
    <location>
        <begin position="595"/>
        <end position="731"/>
    </location>
</feature>
<dbReference type="Pfam" id="PF00225">
    <property type="entry name" value="Kinesin"/>
    <property type="match status" value="1"/>
</dbReference>
<feature type="coiled-coil region" evidence="8">
    <location>
        <begin position="939"/>
        <end position="966"/>
    </location>
</feature>
<feature type="region of interest" description="Disordered" evidence="9">
    <location>
        <begin position="1786"/>
        <end position="1854"/>
    </location>
</feature>
<feature type="coiled-coil region" evidence="8">
    <location>
        <begin position="785"/>
        <end position="812"/>
    </location>
</feature>
<dbReference type="GO" id="GO:0005737">
    <property type="term" value="C:cytoplasm"/>
    <property type="evidence" value="ECO:0007669"/>
    <property type="project" value="UniProtKB-SubCell"/>
</dbReference>
<dbReference type="Proteomes" id="UP001165080">
    <property type="component" value="Unassembled WGS sequence"/>
</dbReference>
<evidence type="ECO:0000256" key="5">
    <source>
        <dbReference type="ARBA" id="ARBA00023054"/>
    </source>
</evidence>
<organism evidence="11 12">
    <name type="scientific">Pleodorina starrii</name>
    <dbReference type="NCBI Taxonomy" id="330485"/>
    <lineage>
        <taxon>Eukaryota</taxon>
        <taxon>Viridiplantae</taxon>
        <taxon>Chlorophyta</taxon>
        <taxon>core chlorophytes</taxon>
        <taxon>Chlorophyceae</taxon>
        <taxon>CS clade</taxon>
        <taxon>Chlamydomonadales</taxon>
        <taxon>Volvocaceae</taxon>
        <taxon>Pleodorina</taxon>
    </lineage>
</organism>
<evidence type="ECO:0000313" key="11">
    <source>
        <dbReference type="EMBL" id="GLC50744.1"/>
    </source>
</evidence>
<dbReference type="CDD" id="cd01372">
    <property type="entry name" value="KISc_KIF4"/>
    <property type="match status" value="1"/>
</dbReference>
<feature type="region of interest" description="Disordered" evidence="9">
    <location>
        <begin position="1635"/>
        <end position="1661"/>
    </location>
</feature>
<dbReference type="PROSITE" id="PS00411">
    <property type="entry name" value="KINESIN_MOTOR_1"/>
    <property type="match status" value="1"/>
</dbReference>
<feature type="compositionally biased region" description="Acidic residues" evidence="9">
    <location>
        <begin position="238"/>
        <end position="253"/>
    </location>
</feature>
<evidence type="ECO:0000256" key="2">
    <source>
        <dbReference type="ARBA" id="ARBA00022490"/>
    </source>
</evidence>
<keyword evidence="6 7" id="KW-0505">Motor protein</keyword>
<feature type="compositionally biased region" description="Low complexity" evidence="9">
    <location>
        <begin position="1814"/>
        <end position="1823"/>
    </location>
</feature>
<dbReference type="GO" id="GO:0007052">
    <property type="term" value="P:mitotic spindle organization"/>
    <property type="evidence" value="ECO:0007669"/>
    <property type="project" value="TreeGrafter"/>
</dbReference>
<evidence type="ECO:0000256" key="6">
    <source>
        <dbReference type="ARBA" id="ARBA00023175"/>
    </source>
</evidence>
<dbReference type="EMBL" id="BRXU01000004">
    <property type="protein sequence ID" value="GLC50744.1"/>
    <property type="molecule type" value="Genomic_DNA"/>
</dbReference>
<evidence type="ECO:0000256" key="7">
    <source>
        <dbReference type="PROSITE-ProRule" id="PRU00283"/>
    </source>
</evidence>
<dbReference type="PANTHER" id="PTHR47969:SF15">
    <property type="entry name" value="CHROMOSOME-ASSOCIATED KINESIN KIF4A-RELATED"/>
    <property type="match status" value="1"/>
</dbReference>
<feature type="region of interest" description="Disordered" evidence="9">
    <location>
        <begin position="528"/>
        <end position="578"/>
    </location>
</feature>
<feature type="compositionally biased region" description="Low complexity" evidence="9">
    <location>
        <begin position="1648"/>
        <end position="1661"/>
    </location>
</feature>
<dbReference type="InterPro" id="IPR027417">
    <property type="entry name" value="P-loop_NTPase"/>
</dbReference>
<feature type="compositionally biased region" description="Polar residues" evidence="9">
    <location>
        <begin position="1674"/>
        <end position="1683"/>
    </location>
</feature>
<feature type="compositionally biased region" description="Low complexity" evidence="9">
    <location>
        <begin position="545"/>
        <end position="559"/>
    </location>
</feature>
<name>A0A9W6EZL9_9CHLO</name>
<dbReference type="PROSITE" id="PS50067">
    <property type="entry name" value="KINESIN_MOTOR_2"/>
    <property type="match status" value="1"/>
</dbReference>
<dbReference type="InterPro" id="IPR019821">
    <property type="entry name" value="Kinesin_motor_CS"/>
</dbReference>
<dbReference type="InterPro" id="IPR036961">
    <property type="entry name" value="Kinesin_motor_dom_sf"/>
</dbReference>
<dbReference type="Pfam" id="PF25764">
    <property type="entry name" value="KIF21A_4th"/>
    <property type="match status" value="1"/>
</dbReference>
<dbReference type="InterPro" id="IPR001752">
    <property type="entry name" value="Kinesin_motor_dom"/>
</dbReference>
<evidence type="ECO:0000256" key="8">
    <source>
        <dbReference type="SAM" id="Coils"/>
    </source>
</evidence>
<keyword evidence="3 7" id="KW-0547">Nucleotide-binding</keyword>
<proteinExistence type="inferred from homology"/>
<gene>
    <name evidence="11" type="primary">PLEST008648</name>
    <name evidence="11" type="ORF">PLESTB_000427200</name>
</gene>
<sequence length="1854" mass="198863">MAELSQAPEESNVCVAVKIRPLVASEVEDGCRQCVSVTPGCPQVLTGQHTFTYDHVFGDGGTAPDQLYSRCIAPLVDGLFKGYNATVFAYGQTGSGKTFTMGSEYKPGTRCRGVIPDTINDIFNRIDAARDRAVTVRVSFVEIHKEEVKDLLLPASTGPRPAVTIRETPNGDVSLYGAVEREVRTREEMADVLEQGTLCRSTASTSMNNRSSRSHAIFTITMEQRRQVQQTAAQGEQGADDDGDDDDETPGEEVEGVEDFLGAKMHLVDLAGSERAKRTKAEGARLREGIHINRGLLALGNVINAIVDNHKHVPYRDSKLTRLLQDSLGGNSRTVMIACVSPADSNFEESLNTLRYADRARHIRNKPVVNRDPVAAQLAVLRNTIAQLKSENLSLRRAMAATGNEGGVDAMGTSGLGNSALESLVDRLTQENNSLESDNLRLKMEMEDLRRELSVVADKWHTAQAQCDLLKLNQAAAKGRQDSAGGSDSELPLPGLDIVKGYVARIAELEAEVMSMKSLAAHMPFTRRRANGAEHPRTPGGASTPGDMDSPSPGPSSMLDDAHGLDGAADDGDADDDANQHNELAAEEEYFMAELAAHTLNQEKMKKEVALLQRQLEAKERKMVELMKNTGSVPALKQHYDRVLADLEAQRDTLVAERKALMEKLAAASAASEEERKRLEATYMERIHQYDDRLKELRRKERDFIAMQKLKQRTEDAHRRLSADILRLKQQKVAVQKQLEANAKQFQAWRHEREREMGQLRKQSRKDRAQIQHLQAMAAKQSAVLQRKISDATAARKRIKELEEEKRRKTASSSVTSQQQAAAAVAAQQAMGGNIEIQPNAQAPLLRTDKDRRDWLQRELDLCNMACEFRKVIDGELAQRAEATKRLKELEKRLTILDQMQPASPLFMAGCGNVALPFSPAASSAGALGPAAAVGPEAREKLLAKKKELEEKVALHNDQITEMQHNWERQKAEEESRGGGALDVRRWAGLRNVAECREVLRILFRMSVESKSLGAELTVDMVRYQEEVDVLRVQLDGAQKKCAQYRKLAMALQAAAARVASAPHHSMVSTQDETDKQVDAVLEELHVVRNNTPPAASGAPSRSAGGDGEAVTSVHRLSVVTPRSQADDVEMQDAGSPDTPKTSQDGPAKALEFLSPVPAGARLRLVAFETPGGSAQRYSPERDRDSDDSDGQAQNGKGRQEAGSGAAREQRRNASGSDDYCVMEVDSDSMTEAVFGGSKKAVQEAVGHMRDGSADDDDVDQEDDEESSEEGYSDEEDDEESDGDIEWDPKNATPALRGRAARCSRRFSSIPVAGVSSKHSSRRPSPAGNSSSDDFVSDEDSAANTRRGKGSGTRRPAASRRNSSADAALEAPVLDDINLKHLAAGAQTRHQKLTVQLLKDALKGKAIDGQKWQGRVQKRNKTRAELIQDYRRMLGLDKLPSQPQSAAHSPDADVKAAGAGGRGDPRRGREGANGWSDSSVGGAGSAELPLADSSAREPAEEPQGFTFSPHLPAAPVIAASGPPVVPPIALVARSPSPSQATSARRPAAASPGPGALGPWARSSLAQTLSARQPTTWASSLRSSCSLPQTNAGAEGVPAEPGLVLVRSNSGSNTSLSSRGAAGTAPQAAAAADAAGGAGAASSRRPTVLGAPPSSQAAAGGASLPDAFPYRNAVLASSPNQSPSARMLRPPVPMGAAAASPRSNMSSPTPRVGARTGRMYSPGMSPESRDRAFGYHGGENMQPDATTPRGTPGSASGEGKGTPLTNLYKQKALASRERTAALRVSMHKNWEQQDPRSGGGVPGSGNLRSSMNGPVGTTGTVTSSIDGPLRGGPLRDSTGAGLGVSKAQAKPGIWR</sequence>
<feature type="region of interest" description="Disordered" evidence="9">
    <location>
        <begin position="1170"/>
        <end position="1220"/>
    </location>
</feature>
<dbReference type="GO" id="GO:0008017">
    <property type="term" value="F:microtubule binding"/>
    <property type="evidence" value="ECO:0007669"/>
    <property type="project" value="InterPro"/>
</dbReference>
<dbReference type="SMART" id="SM00129">
    <property type="entry name" value="KISc"/>
    <property type="match status" value="1"/>
</dbReference>
<reference evidence="11 12" key="1">
    <citation type="journal article" date="2023" name="Commun. Biol.">
        <title>Reorganization of the ancestral sex-determining regions during the evolution of trioecy in Pleodorina starrii.</title>
        <authorList>
            <person name="Takahashi K."/>
            <person name="Suzuki S."/>
            <person name="Kawai-Toyooka H."/>
            <person name="Yamamoto K."/>
            <person name="Hamaji T."/>
            <person name="Ootsuki R."/>
            <person name="Yamaguchi H."/>
            <person name="Kawachi M."/>
            <person name="Higashiyama T."/>
            <person name="Nozaki H."/>
        </authorList>
    </citation>
    <scope>NUCLEOTIDE SEQUENCE [LARGE SCALE GENOMIC DNA]</scope>
    <source>
        <strain evidence="11 12">NIES-4479</strain>
    </source>
</reference>
<dbReference type="InterPro" id="IPR027640">
    <property type="entry name" value="Kinesin-like_fam"/>
</dbReference>
<dbReference type="SUPFAM" id="SSF52540">
    <property type="entry name" value="P-loop containing nucleoside triphosphate hydrolases"/>
    <property type="match status" value="1"/>
</dbReference>
<feature type="region of interest" description="Disordered" evidence="9">
    <location>
        <begin position="1089"/>
        <end position="1148"/>
    </location>
</feature>
<keyword evidence="2" id="KW-0963">Cytoplasm</keyword>
<feature type="region of interest" description="Disordered" evidence="9">
    <location>
        <begin position="1440"/>
        <end position="1508"/>
    </location>
</feature>
<dbReference type="GO" id="GO:0051231">
    <property type="term" value="P:spindle elongation"/>
    <property type="evidence" value="ECO:0007669"/>
    <property type="project" value="TreeGrafter"/>
</dbReference>
<dbReference type="PRINTS" id="PR00380">
    <property type="entry name" value="KINESINHEAVY"/>
</dbReference>
<feature type="compositionally biased region" description="Acidic residues" evidence="9">
    <location>
        <begin position="1254"/>
        <end position="1286"/>
    </location>
</feature>
<evidence type="ECO:0000256" key="3">
    <source>
        <dbReference type="ARBA" id="ARBA00022741"/>
    </source>
</evidence>
<feature type="compositionally biased region" description="Acidic residues" evidence="9">
    <location>
        <begin position="568"/>
        <end position="577"/>
    </location>
</feature>
<dbReference type="PANTHER" id="PTHR47969">
    <property type="entry name" value="CHROMOSOME-ASSOCIATED KINESIN KIF4A-RELATED"/>
    <property type="match status" value="1"/>
</dbReference>
<comment type="similarity">
    <text evidence="7">Belongs to the TRAFAC class myosin-kinesin ATPase superfamily. Kinesin family.</text>
</comment>
<evidence type="ECO:0000256" key="9">
    <source>
        <dbReference type="SAM" id="MobiDB-lite"/>
    </source>
</evidence>
<dbReference type="GO" id="GO:0005524">
    <property type="term" value="F:ATP binding"/>
    <property type="evidence" value="ECO:0007669"/>
    <property type="project" value="UniProtKB-UniRule"/>
</dbReference>
<evidence type="ECO:0000313" key="12">
    <source>
        <dbReference type="Proteomes" id="UP001165080"/>
    </source>
</evidence>
<feature type="region of interest" description="Disordered" evidence="9">
    <location>
        <begin position="225"/>
        <end position="253"/>
    </location>
</feature>
<feature type="region of interest" description="Disordered" evidence="9">
    <location>
        <begin position="1674"/>
        <end position="1763"/>
    </location>
</feature>
<dbReference type="GO" id="GO:0007018">
    <property type="term" value="P:microtubule-based movement"/>
    <property type="evidence" value="ECO:0007669"/>
    <property type="project" value="InterPro"/>
</dbReference>
<feature type="region of interest" description="Disordered" evidence="9">
    <location>
        <begin position="1535"/>
        <end position="1623"/>
    </location>
</feature>
<evidence type="ECO:0000256" key="4">
    <source>
        <dbReference type="ARBA" id="ARBA00022840"/>
    </source>
</evidence>
<keyword evidence="5 8" id="KW-0175">Coiled coil</keyword>
<dbReference type="Gene3D" id="3.40.850.10">
    <property type="entry name" value="Kinesin motor domain"/>
    <property type="match status" value="1"/>
</dbReference>
<feature type="coiled-coil region" evidence="8">
    <location>
        <begin position="873"/>
        <end position="900"/>
    </location>
</feature>
<protein>
    <recommendedName>
        <fullName evidence="10">Kinesin motor domain-containing protein</fullName>
    </recommendedName>
</protein>
<feature type="compositionally biased region" description="Polar residues" evidence="9">
    <location>
        <begin position="1563"/>
        <end position="1591"/>
    </location>
</feature>
<feature type="domain" description="Kinesin motor" evidence="10">
    <location>
        <begin position="12"/>
        <end position="363"/>
    </location>
</feature>
<comment type="subcellular location">
    <subcellularLocation>
        <location evidence="1">Cytoplasm</location>
    </subcellularLocation>
</comment>
<comment type="caution">
    <text evidence="11">The sequence shown here is derived from an EMBL/GenBank/DDBJ whole genome shotgun (WGS) entry which is preliminary data.</text>
</comment>
<feature type="compositionally biased region" description="Low complexity" evidence="9">
    <location>
        <begin position="1535"/>
        <end position="1560"/>
    </location>
</feature>
<feature type="compositionally biased region" description="Low complexity" evidence="9">
    <location>
        <begin position="227"/>
        <end position="237"/>
    </location>
</feature>